<dbReference type="PANTHER" id="PTHR23213">
    <property type="entry name" value="FORMIN-RELATED"/>
    <property type="match status" value="1"/>
</dbReference>
<dbReference type="AlphaFoldDB" id="A0A3S3M6K4"/>
<feature type="compositionally biased region" description="Polar residues" evidence="3">
    <location>
        <begin position="80"/>
        <end position="90"/>
    </location>
</feature>
<evidence type="ECO:0000259" key="6">
    <source>
        <dbReference type="PROSITE" id="PS51444"/>
    </source>
</evidence>
<feature type="signal peptide" evidence="5">
    <location>
        <begin position="1"/>
        <end position="19"/>
    </location>
</feature>
<dbReference type="InterPro" id="IPR042201">
    <property type="entry name" value="FH2_Formin_sf"/>
</dbReference>
<keyword evidence="4" id="KW-0472">Membrane</keyword>
<evidence type="ECO:0000256" key="4">
    <source>
        <dbReference type="SAM" id="Phobius"/>
    </source>
</evidence>
<comment type="similarity">
    <text evidence="1">Belongs to the formin-like family. Class-I subfamily.</text>
</comment>
<reference evidence="7 8" key="1">
    <citation type="journal article" date="2019" name="Nat. Plants">
        <title>Stout camphor tree genome fills gaps in understanding of flowering plant genome evolution.</title>
        <authorList>
            <person name="Chaw S.M."/>
            <person name="Liu Y.C."/>
            <person name="Wu Y.W."/>
            <person name="Wang H.Y."/>
            <person name="Lin C.I."/>
            <person name="Wu C.S."/>
            <person name="Ke H.M."/>
            <person name="Chang L.Y."/>
            <person name="Hsu C.Y."/>
            <person name="Yang H.T."/>
            <person name="Sudianto E."/>
            <person name="Hsu M.H."/>
            <person name="Wu K.P."/>
            <person name="Wang L.N."/>
            <person name="Leebens-Mack J.H."/>
            <person name="Tsai I.J."/>
        </authorList>
    </citation>
    <scope>NUCLEOTIDE SEQUENCE [LARGE SCALE GENOMIC DNA]</scope>
    <source>
        <strain evidence="8">cv. Chaw 1501</strain>
        <tissue evidence="7">Young leaves</tissue>
    </source>
</reference>
<evidence type="ECO:0000313" key="7">
    <source>
        <dbReference type="EMBL" id="RWR77984.1"/>
    </source>
</evidence>
<feature type="region of interest" description="Disordered" evidence="3">
    <location>
        <begin position="402"/>
        <end position="423"/>
    </location>
</feature>
<comment type="caution">
    <text evidence="7">The sequence shown here is derived from an EMBL/GenBank/DDBJ whole genome shotgun (WGS) entry which is preliminary data.</text>
</comment>
<feature type="chain" id="PRO_5018660509" description="Formin-like protein" evidence="5">
    <location>
        <begin position="20"/>
        <end position="852"/>
    </location>
</feature>
<dbReference type="PANTHER" id="PTHR23213:SF338">
    <property type="entry name" value="FORMIN-LIKE PROTEIN 6"/>
    <property type="match status" value="1"/>
</dbReference>
<dbReference type="InterPro" id="IPR027643">
    <property type="entry name" value="Formin-like_plant"/>
</dbReference>
<accession>A0A3S3M6K4</accession>
<dbReference type="PROSITE" id="PS51444">
    <property type="entry name" value="FH2"/>
    <property type="match status" value="1"/>
</dbReference>
<name>A0A3S3M6K4_9MAGN</name>
<evidence type="ECO:0000256" key="3">
    <source>
        <dbReference type="SAM" id="MobiDB-lite"/>
    </source>
</evidence>
<dbReference type="EMBL" id="QPKB01000002">
    <property type="protein sequence ID" value="RWR77984.1"/>
    <property type="molecule type" value="Genomic_DNA"/>
</dbReference>
<protein>
    <recommendedName>
        <fullName evidence="2">Formin-like protein</fullName>
    </recommendedName>
</protein>
<dbReference type="OrthoDB" id="1668162at2759"/>
<keyword evidence="8" id="KW-1185">Reference proteome</keyword>
<feature type="compositionally biased region" description="Basic and acidic residues" evidence="3">
    <location>
        <begin position="410"/>
        <end position="423"/>
    </location>
</feature>
<dbReference type="STRING" id="337451.A0A3S3M6K4"/>
<feature type="transmembrane region" description="Helical" evidence="4">
    <location>
        <begin position="105"/>
        <end position="127"/>
    </location>
</feature>
<dbReference type="Proteomes" id="UP000283530">
    <property type="component" value="Unassembled WGS sequence"/>
</dbReference>
<dbReference type="SMART" id="SM00498">
    <property type="entry name" value="FH2"/>
    <property type="match status" value="1"/>
</dbReference>
<dbReference type="Pfam" id="PF02181">
    <property type="entry name" value="FH2"/>
    <property type="match status" value="1"/>
</dbReference>
<dbReference type="GO" id="GO:0051015">
    <property type="term" value="F:actin filament binding"/>
    <property type="evidence" value="ECO:0007669"/>
    <property type="project" value="InterPro"/>
</dbReference>
<dbReference type="InterPro" id="IPR015425">
    <property type="entry name" value="FH2_Formin"/>
</dbReference>
<gene>
    <name evidence="7" type="ORF">CKAN_00648900</name>
</gene>
<feature type="domain" description="FH2" evidence="6">
    <location>
        <begin position="413"/>
        <end position="827"/>
    </location>
</feature>
<sequence>MEKALHWLILLSLTIPSRSKSTTSITRFQSSVSIAKITSRRILHQPLFPMSFTPPPPPPPDNPFFPQIIPPSQPGPDPQNLTLSPTNSINPGLPTSPKSNPIKKVAIVGSVSIATLFFVLALALLVYRFRERCILESVKLGGSDSERFPPATSYILHLGTTWPSNRAGGDLNRSPYHRVNRVHGEEALHPSPELQPLPLLMGGNRQIGPSVLSSDKETLFYSPQESILSRTESSYYAATQQSLPKTTSTTVTRSVISCFNGSTSCIPSLETNNSNSSSALPSSLPSPLLSQLPCLQQPHLQFALTKMLSPLTKNSKVSSPASLDRNSVLSCSINNSPPLEEKSSSMPPPPPPLPALLGTIRPPTKNALPMTIQPSSRLQSQVPAPANASRDEALVPVVEANHGGSSLEPLKSEEDSDSTKPRLKPLHWDKVRASSNCTMVWDQLKTGSFQLNEDMIQTLFVSSTSTNPLQKEANRNSALPRVGKENRVLDAKRSQNIAIILRALNVTLEEVSEALLDGNPEDLGTEILEALVKMAPTKEEELKLKDYSGEISKLGSAERFLKAVLDVPFAFERVDAMLYRANFDTDVKYLSNSFEILEAACKELKNSRLFLKLLEAVLRTGNRMNVGTNHGEAKAFRLDSLLKLVDIKGTDGKTTLLHFVVQEIIRSEALDSDIPNQMQYKDKRQGLQVVAALSTELGNVKKAAGMDPSVLSSYLSKLKTGLEKINLTLEEKSSMQQEKFFESMHLFIKESEDEIVQIKAKKKTAFSHVREISEYFHGDRAKEEAHPFRIFMIVRDFLLVLDQVCKDVHERTIVGSVRTFRIPVGASSLPVFNRFNTRQDRTSSDEDSSSSF</sequence>
<dbReference type="SUPFAM" id="SSF101447">
    <property type="entry name" value="Formin homology 2 domain (FH2 domain)"/>
    <property type="match status" value="1"/>
</dbReference>
<evidence type="ECO:0000256" key="5">
    <source>
        <dbReference type="SAM" id="SignalP"/>
    </source>
</evidence>
<feature type="region of interest" description="Disordered" evidence="3">
    <location>
        <begin position="313"/>
        <end position="353"/>
    </location>
</feature>
<keyword evidence="4" id="KW-0812">Transmembrane</keyword>
<dbReference type="GO" id="GO:0045010">
    <property type="term" value="P:actin nucleation"/>
    <property type="evidence" value="ECO:0007669"/>
    <property type="project" value="InterPro"/>
</dbReference>
<keyword evidence="4" id="KW-1133">Transmembrane helix</keyword>
<keyword evidence="5" id="KW-0732">Signal</keyword>
<dbReference type="Gene3D" id="1.20.58.2220">
    <property type="entry name" value="Formin, FH2 domain"/>
    <property type="match status" value="1"/>
</dbReference>
<feature type="compositionally biased region" description="Pro residues" evidence="3">
    <location>
        <begin position="52"/>
        <end position="77"/>
    </location>
</feature>
<feature type="compositionally biased region" description="Polar residues" evidence="3">
    <location>
        <begin position="313"/>
        <end position="335"/>
    </location>
</feature>
<evidence type="ECO:0000256" key="1">
    <source>
        <dbReference type="ARBA" id="ARBA00025793"/>
    </source>
</evidence>
<feature type="region of interest" description="Disordered" evidence="3">
    <location>
        <begin position="48"/>
        <end position="96"/>
    </location>
</feature>
<proteinExistence type="inferred from homology"/>
<organism evidence="7 8">
    <name type="scientific">Cinnamomum micranthum f. kanehirae</name>
    <dbReference type="NCBI Taxonomy" id="337451"/>
    <lineage>
        <taxon>Eukaryota</taxon>
        <taxon>Viridiplantae</taxon>
        <taxon>Streptophyta</taxon>
        <taxon>Embryophyta</taxon>
        <taxon>Tracheophyta</taxon>
        <taxon>Spermatophyta</taxon>
        <taxon>Magnoliopsida</taxon>
        <taxon>Magnoliidae</taxon>
        <taxon>Laurales</taxon>
        <taxon>Lauraceae</taxon>
        <taxon>Cinnamomum</taxon>
    </lineage>
</organism>
<evidence type="ECO:0000256" key="2">
    <source>
        <dbReference type="RuleBase" id="RU361260"/>
    </source>
</evidence>
<evidence type="ECO:0000313" key="8">
    <source>
        <dbReference type="Proteomes" id="UP000283530"/>
    </source>
</evidence>